<proteinExistence type="predicted"/>
<dbReference type="AlphaFoldDB" id="A0A371FI56"/>
<keyword evidence="3" id="KW-1185">Reference proteome</keyword>
<evidence type="ECO:0000256" key="1">
    <source>
        <dbReference type="SAM" id="MobiDB-lite"/>
    </source>
</evidence>
<protein>
    <submittedName>
        <fullName evidence="2">Uncharacterized protein</fullName>
    </submittedName>
</protein>
<organism evidence="2 3">
    <name type="scientific">Mucuna pruriens</name>
    <name type="common">Velvet bean</name>
    <name type="synonym">Dolichos pruriens</name>
    <dbReference type="NCBI Taxonomy" id="157652"/>
    <lineage>
        <taxon>Eukaryota</taxon>
        <taxon>Viridiplantae</taxon>
        <taxon>Streptophyta</taxon>
        <taxon>Embryophyta</taxon>
        <taxon>Tracheophyta</taxon>
        <taxon>Spermatophyta</taxon>
        <taxon>Magnoliopsida</taxon>
        <taxon>eudicotyledons</taxon>
        <taxon>Gunneridae</taxon>
        <taxon>Pentapetalae</taxon>
        <taxon>rosids</taxon>
        <taxon>fabids</taxon>
        <taxon>Fabales</taxon>
        <taxon>Fabaceae</taxon>
        <taxon>Papilionoideae</taxon>
        <taxon>50 kb inversion clade</taxon>
        <taxon>NPAAA clade</taxon>
        <taxon>indigoferoid/millettioid clade</taxon>
        <taxon>Phaseoleae</taxon>
        <taxon>Mucuna</taxon>
    </lineage>
</organism>
<reference evidence="2" key="1">
    <citation type="submission" date="2018-05" db="EMBL/GenBank/DDBJ databases">
        <title>Draft genome of Mucuna pruriens seed.</title>
        <authorList>
            <person name="Nnadi N.E."/>
            <person name="Vos R."/>
            <person name="Hasami M.H."/>
            <person name="Devisetty U.K."/>
            <person name="Aguiy J.C."/>
        </authorList>
    </citation>
    <scope>NUCLEOTIDE SEQUENCE [LARGE SCALE GENOMIC DNA]</scope>
    <source>
        <strain evidence="2">JCA_2017</strain>
    </source>
</reference>
<feature type="non-terminal residue" evidence="2">
    <location>
        <position position="102"/>
    </location>
</feature>
<feature type="compositionally biased region" description="Acidic residues" evidence="1">
    <location>
        <begin position="45"/>
        <end position="55"/>
    </location>
</feature>
<dbReference type="OrthoDB" id="1750998at2759"/>
<accession>A0A371FI56</accession>
<comment type="caution">
    <text evidence="2">The sequence shown here is derived from an EMBL/GenBank/DDBJ whole genome shotgun (WGS) entry which is preliminary data.</text>
</comment>
<dbReference type="EMBL" id="QJKJ01009020">
    <property type="protein sequence ID" value="RDX77962.1"/>
    <property type="molecule type" value="Genomic_DNA"/>
</dbReference>
<dbReference type="Proteomes" id="UP000257109">
    <property type="component" value="Unassembled WGS sequence"/>
</dbReference>
<evidence type="ECO:0000313" key="2">
    <source>
        <dbReference type="EMBL" id="RDX77962.1"/>
    </source>
</evidence>
<feature type="compositionally biased region" description="Polar residues" evidence="1">
    <location>
        <begin position="82"/>
        <end position="95"/>
    </location>
</feature>
<sequence length="102" mass="11960">MYDPIEKKLVRSYDVQFMKDQTIEEINKVKKSTLEKDNNGFDIPLDNDAEEEQELSQDKNLGDAPKLPPLQLRRSNRERQSSTRYTSNEYVTLTNGEEPECY</sequence>
<gene>
    <name evidence="2" type="ORF">CR513_41835</name>
</gene>
<evidence type="ECO:0000313" key="3">
    <source>
        <dbReference type="Proteomes" id="UP000257109"/>
    </source>
</evidence>
<name>A0A371FI56_MUCPR</name>
<feature type="region of interest" description="Disordered" evidence="1">
    <location>
        <begin position="32"/>
        <end position="102"/>
    </location>
</feature>